<sequence>MSKKNKNKNKYQPSTPQRREPISAADVKSIFSPVKTTVESAPVVSSPDGTSPEIKVSKDSILDKIKKIIPLENKLSDEEKETLNALQTELNNLIDLYKIAKKDCDNAKTDYDSKIAELGKTANEQEAKDGELKGREDKVKEREDEVTERERKAKENENEIADREGKAQIKEDANKKEDERLEGLKAQIKQREAEADAGFIANETKWKNEITEKLNKDLESTRNSLQKQSEDYKNKLASLSKEQEKCILEKTEYENRKKAFDEIREDIQRDYENRLTQKKEAFENQIKDLNEENKNLQKQLKSYKDIKSQLDGMSAEEAKELINNLRNKNATLKLELNSAWSPEHQQEMEDALQSFKDQCESAIAEKNALSKQVMDYRRKIVDTEGLIALNKTLETHNAALKEAQNQLRKELDELTAKDQNKDIFAEFKNIDSRCNREYISFTQNSGDLKEFVNAVGYQLTQYQPHLFYTPETLQLFVGGLAMSRLILLQGISGTGKTKLAQAFASIVGDNSDGSKSEKDNGSCSCIIPVQAGWRDNQDLLGYYNAFEKKFYEKTFSKGLYTASTPQFKNRLFFLILDEMNLSHPEQYFADFISAMEQANSSIFDPLTVELLSGMPKETMESDRWPKYLQNEKIIVPPNVWFIGTANHDETTMEFADKTYDRAHVMVMERNTQKPSYQKVRQGAAHWSAEDLRNAFVEAQESDEGEQQAAWVTEKMHSLKDVLKSEFDVSFGNRLERQIRNFVPVVCATGGSKELALDHLLATKIVRKGKITGLFGVQDDSLVKLKEEIQKNIKLDDNSATIRLIDQDIAAKERVA</sequence>
<feature type="region of interest" description="Disordered" evidence="2">
    <location>
        <begin position="119"/>
        <end position="179"/>
    </location>
</feature>
<evidence type="ECO:0000256" key="1">
    <source>
        <dbReference type="SAM" id="Coils"/>
    </source>
</evidence>
<evidence type="ECO:0008006" key="5">
    <source>
        <dbReference type="Google" id="ProtNLM"/>
    </source>
</evidence>
<evidence type="ECO:0000313" key="3">
    <source>
        <dbReference type="EMBL" id="PJJ41673.1"/>
    </source>
</evidence>
<organism evidence="3 4">
    <name type="scientific">Hallerella succinigenes</name>
    <dbReference type="NCBI Taxonomy" id="1896222"/>
    <lineage>
        <taxon>Bacteria</taxon>
        <taxon>Pseudomonadati</taxon>
        <taxon>Fibrobacterota</taxon>
        <taxon>Fibrobacteria</taxon>
        <taxon>Fibrobacterales</taxon>
        <taxon>Fibrobacteraceae</taxon>
        <taxon>Hallerella</taxon>
    </lineage>
</organism>
<accession>A0A2M9A7R6</accession>
<dbReference type="OrthoDB" id="9781481at2"/>
<comment type="caution">
    <text evidence="3">The sequence shown here is derived from an EMBL/GenBank/DDBJ whole genome shotgun (WGS) entry which is preliminary data.</text>
</comment>
<dbReference type="Gene3D" id="3.40.50.300">
    <property type="entry name" value="P-loop containing nucleotide triphosphate hydrolases"/>
    <property type="match status" value="1"/>
</dbReference>
<proteinExistence type="predicted"/>
<keyword evidence="1" id="KW-0175">Coiled coil</keyword>
<name>A0A2M9A7R6_9BACT</name>
<dbReference type="EMBL" id="PGEX01000001">
    <property type="protein sequence ID" value="PJJ41673.1"/>
    <property type="molecule type" value="Genomic_DNA"/>
</dbReference>
<feature type="coiled-coil region" evidence="1">
    <location>
        <begin position="76"/>
        <end position="110"/>
    </location>
</feature>
<keyword evidence="4" id="KW-1185">Reference proteome</keyword>
<dbReference type="SUPFAM" id="SSF52540">
    <property type="entry name" value="P-loop containing nucleoside triphosphate hydrolases"/>
    <property type="match status" value="1"/>
</dbReference>
<dbReference type="Proteomes" id="UP000231134">
    <property type="component" value="Unassembled WGS sequence"/>
</dbReference>
<evidence type="ECO:0000313" key="4">
    <source>
        <dbReference type="Proteomes" id="UP000231134"/>
    </source>
</evidence>
<feature type="region of interest" description="Disordered" evidence="2">
    <location>
        <begin position="1"/>
        <end position="26"/>
    </location>
</feature>
<gene>
    <name evidence="3" type="ORF">BGX16_1661</name>
</gene>
<dbReference type="RefSeq" id="WP_100425616.1">
    <property type="nucleotide sequence ID" value="NZ_PGEX01000001.1"/>
</dbReference>
<protein>
    <recommendedName>
        <fullName evidence="5">ATPase dynein-related AAA domain-containing protein</fullName>
    </recommendedName>
</protein>
<evidence type="ECO:0000256" key="2">
    <source>
        <dbReference type="SAM" id="MobiDB-lite"/>
    </source>
</evidence>
<dbReference type="AlphaFoldDB" id="A0A2M9A7R6"/>
<reference evidence="3 4" key="1">
    <citation type="submission" date="2017-11" db="EMBL/GenBank/DDBJ databases">
        <title>Animal gut microbial communities from fecal samples from Wisconsin, USA.</title>
        <authorList>
            <person name="Neumann A."/>
        </authorList>
    </citation>
    <scope>NUCLEOTIDE SEQUENCE [LARGE SCALE GENOMIC DNA]</scope>
    <source>
        <strain evidence="3 4">UWS3</strain>
    </source>
</reference>
<dbReference type="InterPro" id="IPR027417">
    <property type="entry name" value="P-loop_NTPase"/>
</dbReference>